<accession>A0A9D4A365</accession>
<comment type="caution">
    <text evidence="1">The sequence shown here is derived from an EMBL/GenBank/DDBJ whole genome shotgun (WGS) entry which is preliminary data.</text>
</comment>
<evidence type="ECO:0000313" key="2">
    <source>
        <dbReference type="Proteomes" id="UP000828251"/>
    </source>
</evidence>
<protein>
    <submittedName>
        <fullName evidence="1">Uncharacterized protein</fullName>
    </submittedName>
</protein>
<name>A0A9D4A365_9ROSI</name>
<gene>
    <name evidence="1" type="ORF">J1N35_022676</name>
</gene>
<sequence length="89" mass="9821">MSEGFSRKAMTMVPAGNGLIVPAPKFKQRKMSAIRDFPPGCGRITALSSRSSELIIVDQSTQGKWFRRSGILSALHDQVCNHMLCLKID</sequence>
<keyword evidence="2" id="KW-1185">Reference proteome</keyword>
<evidence type="ECO:0000313" key="1">
    <source>
        <dbReference type="EMBL" id="KAH1082915.1"/>
    </source>
</evidence>
<organism evidence="1 2">
    <name type="scientific">Gossypium stocksii</name>
    <dbReference type="NCBI Taxonomy" id="47602"/>
    <lineage>
        <taxon>Eukaryota</taxon>
        <taxon>Viridiplantae</taxon>
        <taxon>Streptophyta</taxon>
        <taxon>Embryophyta</taxon>
        <taxon>Tracheophyta</taxon>
        <taxon>Spermatophyta</taxon>
        <taxon>Magnoliopsida</taxon>
        <taxon>eudicotyledons</taxon>
        <taxon>Gunneridae</taxon>
        <taxon>Pentapetalae</taxon>
        <taxon>rosids</taxon>
        <taxon>malvids</taxon>
        <taxon>Malvales</taxon>
        <taxon>Malvaceae</taxon>
        <taxon>Malvoideae</taxon>
        <taxon>Gossypium</taxon>
    </lineage>
</organism>
<dbReference type="Proteomes" id="UP000828251">
    <property type="component" value="Unassembled WGS sequence"/>
</dbReference>
<dbReference type="EMBL" id="JAIQCV010000007">
    <property type="protein sequence ID" value="KAH1082915.1"/>
    <property type="molecule type" value="Genomic_DNA"/>
</dbReference>
<reference evidence="1 2" key="1">
    <citation type="journal article" date="2021" name="Plant Biotechnol. J.">
        <title>Multi-omics assisted identification of the key and species-specific regulatory components of drought-tolerant mechanisms in Gossypium stocksii.</title>
        <authorList>
            <person name="Yu D."/>
            <person name="Ke L."/>
            <person name="Zhang D."/>
            <person name="Wu Y."/>
            <person name="Sun Y."/>
            <person name="Mei J."/>
            <person name="Sun J."/>
            <person name="Sun Y."/>
        </authorList>
    </citation>
    <scope>NUCLEOTIDE SEQUENCE [LARGE SCALE GENOMIC DNA]</scope>
    <source>
        <strain evidence="2">cv. E1</strain>
        <tissue evidence="1">Leaf</tissue>
    </source>
</reference>
<proteinExistence type="predicted"/>
<dbReference type="AlphaFoldDB" id="A0A9D4A365"/>